<dbReference type="InterPro" id="IPR052192">
    <property type="entry name" value="Insect_Ionotropic_Sensory_Rcpt"/>
</dbReference>
<dbReference type="AlphaFoldDB" id="A0AAD8A162"/>
<dbReference type="EMBL" id="JASPKZ010004561">
    <property type="protein sequence ID" value="KAJ9590101.1"/>
    <property type="molecule type" value="Genomic_DNA"/>
</dbReference>
<evidence type="ECO:0000256" key="4">
    <source>
        <dbReference type="ARBA" id="ARBA00022989"/>
    </source>
</evidence>
<organism evidence="9 10">
    <name type="scientific">Diploptera punctata</name>
    <name type="common">Pacific beetle cockroach</name>
    <dbReference type="NCBI Taxonomy" id="6984"/>
    <lineage>
        <taxon>Eukaryota</taxon>
        <taxon>Metazoa</taxon>
        <taxon>Ecdysozoa</taxon>
        <taxon>Arthropoda</taxon>
        <taxon>Hexapoda</taxon>
        <taxon>Insecta</taxon>
        <taxon>Pterygota</taxon>
        <taxon>Neoptera</taxon>
        <taxon>Polyneoptera</taxon>
        <taxon>Dictyoptera</taxon>
        <taxon>Blattodea</taxon>
        <taxon>Blaberoidea</taxon>
        <taxon>Blaberidae</taxon>
        <taxon>Diplopterinae</taxon>
        <taxon>Diploptera</taxon>
    </lineage>
</organism>
<evidence type="ECO:0000256" key="6">
    <source>
        <dbReference type="ARBA" id="ARBA00023170"/>
    </source>
</evidence>
<protein>
    <submittedName>
        <fullName evidence="9">Uncharacterized protein</fullName>
    </submittedName>
</protein>
<keyword evidence="10" id="KW-1185">Reference proteome</keyword>
<evidence type="ECO:0000256" key="2">
    <source>
        <dbReference type="ARBA" id="ARBA00022475"/>
    </source>
</evidence>
<comment type="caution">
    <text evidence="9">The sequence shown here is derived from an EMBL/GenBank/DDBJ whole genome shotgun (WGS) entry which is preliminary data.</text>
</comment>
<keyword evidence="5 8" id="KW-0472">Membrane</keyword>
<keyword evidence="2" id="KW-1003">Cell membrane</keyword>
<feature type="transmembrane region" description="Helical" evidence="8">
    <location>
        <begin position="153"/>
        <end position="175"/>
    </location>
</feature>
<sequence length="188" mass="21364">MVELSESKVLWAAQDIAFAFSIMNSGDPVLEKIVKKLRILDKEELNRQALRAEMGFVTEAMTGENCCPSPHLTACAMAKLRKMKEPMYFAHIIMILRKSSPYLNHLNKLFFQLRESGIISYWEIDVSRKFCTGCVPAQYDTGPTKLMLAHVQGAFMILAVGLVLSAIVFFGEVMYNRREKRSEATSRF</sequence>
<keyword evidence="3 8" id="KW-0812">Transmembrane</keyword>
<keyword evidence="4 8" id="KW-1133">Transmembrane helix</keyword>
<reference evidence="9" key="1">
    <citation type="journal article" date="2023" name="IScience">
        <title>Live-bearing cockroach genome reveals convergent evolutionary mechanisms linked to viviparity in insects and beyond.</title>
        <authorList>
            <person name="Fouks B."/>
            <person name="Harrison M.C."/>
            <person name="Mikhailova A.A."/>
            <person name="Marchal E."/>
            <person name="English S."/>
            <person name="Carruthers M."/>
            <person name="Jennings E.C."/>
            <person name="Chiamaka E.L."/>
            <person name="Frigard R.A."/>
            <person name="Pippel M."/>
            <person name="Attardo G.M."/>
            <person name="Benoit J.B."/>
            <person name="Bornberg-Bauer E."/>
            <person name="Tobe S.S."/>
        </authorList>
    </citation>
    <scope>NUCLEOTIDE SEQUENCE</scope>
    <source>
        <strain evidence="9">Stay&amp;Tobe</strain>
    </source>
</reference>
<proteinExistence type="predicted"/>
<gene>
    <name evidence="9" type="ORF">L9F63_016780</name>
</gene>
<keyword evidence="7" id="KW-0325">Glycoprotein</keyword>
<comment type="subcellular location">
    <subcellularLocation>
        <location evidence="1">Cell membrane</location>
        <topology evidence="1">Multi-pass membrane protein</topology>
    </subcellularLocation>
</comment>
<reference evidence="9" key="2">
    <citation type="submission" date="2023-05" db="EMBL/GenBank/DDBJ databases">
        <authorList>
            <person name="Fouks B."/>
        </authorList>
    </citation>
    <scope>NUCLEOTIDE SEQUENCE</scope>
    <source>
        <strain evidence="9">Stay&amp;Tobe</strain>
        <tissue evidence="9">Testes</tissue>
    </source>
</reference>
<dbReference type="GO" id="GO:0005886">
    <property type="term" value="C:plasma membrane"/>
    <property type="evidence" value="ECO:0007669"/>
    <property type="project" value="UniProtKB-SubCell"/>
</dbReference>
<accession>A0AAD8A162</accession>
<evidence type="ECO:0000313" key="9">
    <source>
        <dbReference type="EMBL" id="KAJ9590101.1"/>
    </source>
</evidence>
<evidence type="ECO:0000313" key="10">
    <source>
        <dbReference type="Proteomes" id="UP001233999"/>
    </source>
</evidence>
<dbReference type="PANTHER" id="PTHR42643">
    <property type="entry name" value="IONOTROPIC RECEPTOR 20A-RELATED"/>
    <property type="match status" value="1"/>
</dbReference>
<evidence type="ECO:0000256" key="3">
    <source>
        <dbReference type="ARBA" id="ARBA00022692"/>
    </source>
</evidence>
<evidence type="ECO:0000256" key="5">
    <source>
        <dbReference type="ARBA" id="ARBA00023136"/>
    </source>
</evidence>
<name>A0AAD8A162_DIPPU</name>
<evidence type="ECO:0000256" key="7">
    <source>
        <dbReference type="ARBA" id="ARBA00023180"/>
    </source>
</evidence>
<dbReference type="Proteomes" id="UP001233999">
    <property type="component" value="Unassembled WGS sequence"/>
</dbReference>
<dbReference type="PANTHER" id="PTHR42643:SF24">
    <property type="entry name" value="IONOTROPIC RECEPTOR 60A"/>
    <property type="match status" value="1"/>
</dbReference>
<evidence type="ECO:0000256" key="8">
    <source>
        <dbReference type="SAM" id="Phobius"/>
    </source>
</evidence>
<keyword evidence="6" id="KW-0675">Receptor</keyword>
<evidence type="ECO:0000256" key="1">
    <source>
        <dbReference type="ARBA" id="ARBA00004651"/>
    </source>
</evidence>